<dbReference type="InterPro" id="IPR001296">
    <property type="entry name" value="Glyco_trans_1"/>
</dbReference>
<dbReference type="PANTHER" id="PTHR12526">
    <property type="entry name" value="GLYCOSYLTRANSFERASE"/>
    <property type="match status" value="1"/>
</dbReference>
<gene>
    <name evidence="2" type="ORF">B5D82_08995</name>
</gene>
<reference evidence="2 3" key="1">
    <citation type="submission" date="2017-08" db="EMBL/GenBank/DDBJ databases">
        <title>Complete genome of Colwellia sp. NB097-1, a psychrophile bacterium ioslated from Bering Sea.</title>
        <authorList>
            <person name="Chen X."/>
        </authorList>
    </citation>
    <scope>NUCLEOTIDE SEQUENCE [LARGE SCALE GENOMIC DNA]</scope>
    <source>
        <strain evidence="2 3">NB097-1</strain>
    </source>
</reference>
<dbReference type="Gene3D" id="3.40.50.2000">
    <property type="entry name" value="Glycogen Phosphorylase B"/>
    <property type="match status" value="2"/>
</dbReference>
<dbReference type="EMBL" id="CP020465">
    <property type="protein sequence ID" value="ASP47882.1"/>
    <property type="molecule type" value="Genomic_DNA"/>
</dbReference>
<keyword evidence="2" id="KW-0808">Transferase</keyword>
<dbReference type="Pfam" id="PF00534">
    <property type="entry name" value="Glycos_transf_1"/>
    <property type="match status" value="1"/>
</dbReference>
<dbReference type="KEGG" id="cber:B5D82_08995"/>
<protein>
    <submittedName>
        <fullName evidence="2">Glycosyltransferase family 1 protein</fullName>
    </submittedName>
</protein>
<dbReference type="GO" id="GO:1901135">
    <property type="term" value="P:carbohydrate derivative metabolic process"/>
    <property type="evidence" value="ECO:0007669"/>
    <property type="project" value="UniProtKB-ARBA"/>
</dbReference>
<dbReference type="SUPFAM" id="SSF53756">
    <property type="entry name" value="UDP-Glycosyltransferase/glycogen phosphorylase"/>
    <property type="match status" value="1"/>
</dbReference>
<dbReference type="RefSeq" id="WP_081150945.1">
    <property type="nucleotide sequence ID" value="NZ_CP020465.1"/>
</dbReference>
<dbReference type="GO" id="GO:0016757">
    <property type="term" value="F:glycosyltransferase activity"/>
    <property type="evidence" value="ECO:0007669"/>
    <property type="project" value="InterPro"/>
</dbReference>
<dbReference type="OrthoDB" id="5906768at2"/>
<evidence type="ECO:0000313" key="3">
    <source>
        <dbReference type="Proteomes" id="UP000202259"/>
    </source>
</evidence>
<keyword evidence="3" id="KW-1185">Reference proteome</keyword>
<sequence>MLKNTAQQSVLHVFMNLNLGGAESRIMDLFRSQDANILVNDFVIMTNEHCYFTDEVIAKGGQVHVIDSPRNSMIKSLWQLYQLLKVKPQYTALHAHTSYYSGLCVFIAFVAGISARITHARNTSTGADNLPTRIMLLVGRKLSAIFATSRFAISTDAGKFLYGNKAPFSVVPNAFDFRKIRHKQWVKEDEKLLYDLDPKVLNIVCVGRFYTVKNHFFLLDVMHQLAQKNNDFCLHLIGDGELNEAMQVQVQRLGLEKNVRFWGKRADVDQLLSLFDVMVMTSKSEGLGVAALEAQAAGLPCVLSAGIPLEADIGLGLCLYIDLSLPLDEWVDAIQRQALISPVSKVETDQQFERRGYSLSATRQRYLDAYLRHEKN</sequence>
<evidence type="ECO:0000259" key="1">
    <source>
        <dbReference type="Pfam" id="PF00534"/>
    </source>
</evidence>
<dbReference type="PANTHER" id="PTHR12526:SF637">
    <property type="entry name" value="GLYCOSYLTRANSFERASE EPSF-RELATED"/>
    <property type="match status" value="1"/>
</dbReference>
<dbReference type="AlphaFoldDB" id="A0A222G822"/>
<organism evidence="2 3">
    <name type="scientific">Cognaticolwellia beringensis</name>
    <dbReference type="NCBI Taxonomy" id="1967665"/>
    <lineage>
        <taxon>Bacteria</taxon>
        <taxon>Pseudomonadati</taxon>
        <taxon>Pseudomonadota</taxon>
        <taxon>Gammaproteobacteria</taxon>
        <taxon>Alteromonadales</taxon>
        <taxon>Colwelliaceae</taxon>
        <taxon>Cognaticolwellia</taxon>
    </lineage>
</organism>
<dbReference type="Proteomes" id="UP000202259">
    <property type="component" value="Chromosome"/>
</dbReference>
<name>A0A222G822_9GAMM</name>
<proteinExistence type="predicted"/>
<accession>A0A222G822</accession>
<feature type="domain" description="Glycosyl transferase family 1" evidence="1">
    <location>
        <begin position="201"/>
        <end position="308"/>
    </location>
</feature>
<evidence type="ECO:0000313" key="2">
    <source>
        <dbReference type="EMBL" id="ASP47882.1"/>
    </source>
</evidence>